<dbReference type="AlphaFoldDB" id="A0A2I0T796"/>
<name>A0A2I0T796_LIMLA</name>
<feature type="region of interest" description="Disordered" evidence="1">
    <location>
        <begin position="96"/>
        <end position="119"/>
    </location>
</feature>
<protein>
    <submittedName>
        <fullName evidence="2">Uncharacterized protein</fullName>
    </submittedName>
</protein>
<evidence type="ECO:0000256" key="1">
    <source>
        <dbReference type="SAM" id="MobiDB-lite"/>
    </source>
</evidence>
<keyword evidence="3" id="KW-1185">Reference proteome</keyword>
<sequence length="119" mass="13001">MRTSEELRATHSCLGTGETWAELPFPTWKPKVMLELWVKDAGNGLNRGMCLQEVPAIETNETLKMEIKPGTSLYASSKQLHHLLYLKAGGGSLASQVLPAPSSSPPAKTLMYQPIPQPN</sequence>
<dbReference type="EMBL" id="KZ516475">
    <property type="protein sequence ID" value="PKU29681.1"/>
    <property type="molecule type" value="Genomic_DNA"/>
</dbReference>
<evidence type="ECO:0000313" key="2">
    <source>
        <dbReference type="EMBL" id="PKU29681.1"/>
    </source>
</evidence>
<evidence type="ECO:0000313" key="3">
    <source>
        <dbReference type="Proteomes" id="UP000233556"/>
    </source>
</evidence>
<gene>
    <name evidence="2" type="ORF">llap_20015</name>
</gene>
<accession>A0A2I0T796</accession>
<reference evidence="3" key="1">
    <citation type="submission" date="2017-11" db="EMBL/GenBank/DDBJ databases">
        <authorList>
            <person name="Lima N.C."/>
            <person name="Parody-Merino A.M."/>
            <person name="Battley P.F."/>
            <person name="Fidler A.E."/>
            <person name="Prosdocimi F."/>
        </authorList>
    </citation>
    <scope>NUCLEOTIDE SEQUENCE [LARGE SCALE GENOMIC DNA]</scope>
</reference>
<organism evidence="2 3">
    <name type="scientific">Limosa lapponica baueri</name>
    <dbReference type="NCBI Taxonomy" id="1758121"/>
    <lineage>
        <taxon>Eukaryota</taxon>
        <taxon>Metazoa</taxon>
        <taxon>Chordata</taxon>
        <taxon>Craniata</taxon>
        <taxon>Vertebrata</taxon>
        <taxon>Euteleostomi</taxon>
        <taxon>Archelosauria</taxon>
        <taxon>Archosauria</taxon>
        <taxon>Dinosauria</taxon>
        <taxon>Saurischia</taxon>
        <taxon>Theropoda</taxon>
        <taxon>Coelurosauria</taxon>
        <taxon>Aves</taxon>
        <taxon>Neognathae</taxon>
        <taxon>Neoaves</taxon>
        <taxon>Charadriiformes</taxon>
        <taxon>Scolopacidae</taxon>
        <taxon>Limosa</taxon>
    </lineage>
</organism>
<reference evidence="3" key="2">
    <citation type="submission" date="2017-12" db="EMBL/GenBank/DDBJ databases">
        <title>Genome sequence of the Bar-tailed Godwit (Limosa lapponica baueri).</title>
        <authorList>
            <person name="Lima N.C.B."/>
            <person name="Parody-Merino A.M."/>
            <person name="Battley P.F."/>
            <person name="Fidler A.E."/>
            <person name="Prosdocimi F."/>
        </authorList>
    </citation>
    <scope>NUCLEOTIDE SEQUENCE [LARGE SCALE GENOMIC DNA]</scope>
</reference>
<dbReference type="Proteomes" id="UP000233556">
    <property type="component" value="Unassembled WGS sequence"/>
</dbReference>
<proteinExistence type="predicted"/>